<comment type="subcellular location">
    <subcellularLocation>
        <location evidence="1">Nucleus</location>
    </subcellularLocation>
</comment>
<evidence type="ECO:0000313" key="9">
    <source>
        <dbReference type="Proteomes" id="UP000724874"/>
    </source>
</evidence>
<evidence type="ECO:0000313" key="8">
    <source>
        <dbReference type="EMBL" id="KAF8904483.1"/>
    </source>
</evidence>
<evidence type="ECO:0000256" key="2">
    <source>
        <dbReference type="ARBA" id="ARBA00010410"/>
    </source>
</evidence>
<dbReference type="GO" id="GO:0000978">
    <property type="term" value="F:RNA polymerase II cis-regulatory region sequence-specific DNA binding"/>
    <property type="evidence" value="ECO:0007669"/>
    <property type="project" value="TreeGrafter"/>
</dbReference>
<accession>A0A9P5NS49</accession>
<dbReference type="GO" id="GO:0005634">
    <property type="term" value="C:nucleus"/>
    <property type="evidence" value="ECO:0007669"/>
    <property type="project" value="UniProtKB-SubCell"/>
</dbReference>
<dbReference type="GO" id="GO:0019185">
    <property type="term" value="C:snRNA-activating protein complex"/>
    <property type="evidence" value="ECO:0007669"/>
    <property type="project" value="TreeGrafter"/>
</dbReference>
<gene>
    <name evidence="8" type="ORF">CPB84DRAFT_1814472</name>
</gene>
<dbReference type="EMBL" id="JADNYJ010000026">
    <property type="protein sequence ID" value="KAF8904483.1"/>
    <property type="molecule type" value="Genomic_DNA"/>
</dbReference>
<dbReference type="InterPro" id="IPR022042">
    <property type="entry name" value="snRNA-activating_su3"/>
</dbReference>
<evidence type="ECO:0000256" key="7">
    <source>
        <dbReference type="SAM" id="MobiDB-lite"/>
    </source>
</evidence>
<evidence type="ECO:0000256" key="5">
    <source>
        <dbReference type="ARBA" id="ARBA00023163"/>
    </source>
</evidence>
<dbReference type="OrthoDB" id="3437960at2759"/>
<evidence type="ECO:0000256" key="4">
    <source>
        <dbReference type="ARBA" id="ARBA00023125"/>
    </source>
</evidence>
<dbReference type="AlphaFoldDB" id="A0A9P5NS49"/>
<keyword evidence="3" id="KW-0805">Transcription regulation</keyword>
<keyword evidence="5" id="KW-0804">Transcription</keyword>
<evidence type="ECO:0000256" key="3">
    <source>
        <dbReference type="ARBA" id="ARBA00023015"/>
    </source>
</evidence>
<dbReference type="Proteomes" id="UP000724874">
    <property type="component" value="Unassembled WGS sequence"/>
</dbReference>
<dbReference type="GO" id="GO:0001006">
    <property type="term" value="F:RNA polymerase III type 3 promoter sequence-specific DNA binding"/>
    <property type="evidence" value="ECO:0007669"/>
    <property type="project" value="TreeGrafter"/>
</dbReference>
<feature type="region of interest" description="Disordered" evidence="7">
    <location>
        <begin position="85"/>
        <end position="108"/>
    </location>
</feature>
<proteinExistence type="inferred from homology"/>
<dbReference type="PANTHER" id="PTHR13421">
    <property type="entry name" value="SNRNA-ACTIVATING PROTEIN COMPLEX SUBUNIT 3"/>
    <property type="match status" value="1"/>
</dbReference>
<dbReference type="GO" id="GO:0003681">
    <property type="term" value="F:bent DNA binding"/>
    <property type="evidence" value="ECO:0007669"/>
    <property type="project" value="TreeGrafter"/>
</dbReference>
<evidence type="ECO:0000256" key="1">
    <source>
        <dbReference type="ARBA" id="ARBA00004123"/>
    </source>
</evidence>
<evidence type="ECO:0000256" key="6">
    <source>
        <dbReference type="ARBA" id="ARBA00023242"/>
    </source>
</evidence>
<keyword evidence="4" id="KW-0238">DNA-binding</keyword>
<dbReference type="GO" id="GO:0042795">
    <property type="term" value="P:snRNA transcription by RNA polymerase II"/>
    <property type="evidence" value="ECO:0007669"/>
    <property type="project" value="TreeGrafter"/>
</dbReference>
<name>A0A9P5NS49_GYMJU</name>
<comment type="similarity">
    <text evidence="2">Belongs to the SNAPC3/SRD2 family.</text>
</comment>
<keyword evidence="6" id="KW-0539">Nucleus</keyword>
<keyword evidence="9" id="KW-1185">Reference proteome</keyword>
<organism evidence="8 9">
    <name type="scientific">Gymnopilus junonius</name>
    <name type="common">Spectacular rustgill mushroom</name>
    <name type="synonym">Gymnopilus spectabilis subsp. junonius</name>
    <dbReference type="NCBI Taxonomy" id="109634"/>
    <lineage>
        <taxon>Eukaryota</taxon>
        <taxon>Fungi</taxon>
        <taxon>Dikarya</taxon>
        <taxon>Basidiomycota</taxon>
        <taxon>Agaricomycotina</taxon>
        <taxon>Agaricomycetes</taxon>
        <taxon>Agaricomycetidae</taxon>
        <taxon>Agaricales</taxon>
        <taxon>Agaricineae</taxon>
        <taxon>Hymenogastraceae</taxon>
        <taxon>Gymnopilus</taxon>
    </lineage>
</organism>
<feature type="compositionally biased region" description="Polar residues" evidence="7">
    <location>
        <begin position="85"/>
        <end position="95"/>
    </location>
</feature>
<dbReference type="GO" id="GO:0042796">
    <property type="term" value="P:snRNA transcription by RNA polymerase III"/>
    <property type="evidence" value="ECO:0007669"/>
    <property type="project" value="TreeGrafter"/>
</dbReference>
<comment type="caution">
    <text evidence="8">The sequence shown here is derived from an EMBL/GenBank/DDBJ whole genome shotgun (WGS) entry which is preliminary data.</text>
</comment>
<protein>
    <submittedName>
        <fullName evidence="8">snRNA-activating protein of 50kDa MW C terminal-domain-containing protein</fullName>
    </submittedName>
</protein>
<dbReference type="GO" id="GO:0001046">
    <property type="term" value="F:core promoter sequence-specific DNA binding"/>
    <property type="evidence" value="ECO:0007669"/>
    <property type="project" value="TreeGrafter"/>
</dbReference>
<dbReference type="Pfam" id="PF12251">
    <property type="entry name" value="SNAPC3"/>
    <property type="match status" value="1"/>
</dbReference>
<reference evidence="8" key="1">
    <citation type="submission" date="2020-11" db="EMBL/GenBank/DDBJ databases">
        <authorList>
            <consortium name="DOE Joint Genome Institute"/>
            <person name="Ahrendt S."/>
            <person name="Riley R."/>
            <person name="Andreopoulos W."/>
            <person name="LaButti K."/>
            <person name="Pangilinan J."/>
            <person name="Ruiz-duenas F.J."/>
            <person name="Barrasa J.M."/>
            <person name="Sanchez-Garcia M."/>
            <person name="Camarero S."/>
            <person name="Miyauchi S."/>
            <person name="Serrano A."/>
            <person name="Linde D."/>
            <person name="Babiker R."/>
            <person name="Drula E."/>
            <person name="Ayuso-Fernandez I."/>
            <person name="Pacheco R."/>
            <person name="Padilla G."/>
            <person name="Ferreira P."/>
            <person name="Barriuso J."/>
            <person name="Kellner H."/>
            <person name="Castanera R."/>
            <person name="Alfaro M."/>
            <person name="Ramirez L."/>
            <person name="Pisabarro A.G."/>
            <person name="Kuo A."/>
            <person name="Tritt A."/>
            <person name="Lipzen A."/>
            <person name="He G."/>
            <person name="Yan M."/>
            <person name="Ng V."/>
            <person name="Cullen D."/>
            <person name="Martin F."/>
            <person name="Rosso M.-N."/>
            <person name="Henrissat B."/>
            <person name="Hibbett D."/>
            <person name="Martinez A.T."/>
            <person name="Grigoriev I.V."/>
        </authorList>
    </citation>
    <scope>NUCLEOTIDE SEQUENCE</scope>
    <source>
        <strain evidence="8">AH 44721</strain>
    </source>
</reference>
<sequence>MNAGTTHAIESLFGPSSQKIELSNFIESSSELYLLTHEQETFPDHIIDECSISEIHKLLNDTWSNPTLSAHLIRDHDNTISALHSLHSTPNQKPQKLSRRSHLPDPDKLPVEVTTLQKKLDAVSLNSFRLKADSVHFMRTQKNADKNILQDPIQKSFSTLDAGQPEAVITISIHHRIHWGPSYVTRSSQHAFLSSQTLQDIYDAIPCESKHLPPELGLPEGQTGCVICIEDFAYGDGVGAEDYATKLTKAPTCQRETKLSGLSLRIAEPYWLIHHGNCEHFVVVDQIRLLHPFDPRSGYPLTLQIVPAMLDLCRACTKVPAVLSVVGDVRLAESPCLLCGPCWRSMGASEDKAVIVLPLVEPSYR</sequence>
<dbReference type="PANTHER" id="PTHR13421:SF16">
    <property type="entry name" value="SNRNA-ACTIVATING PROTEIN COMPLEX SUBUNIT 3"/>
    <property type="match status" value="1"/>
</dbReference>